<sequence>MKKNNERLEKLTTTYVPEEDRIMVSGQLSDGRTLALWLTQRLLKMLIPNITERLQKMEDSLDSVNTPNVKDKHLEDKNTKSVPVSLSEKSVEEWLVTSVDISNNDSTIMLVFKRSSLDKVSFIADKSLMNQWLDILKKNFESASWPLDVWLENVYSKSSKIN</sequence>
<dbReference type="RefSeq" id="WP_273266468.1">
    <property type="nucleotide sequence ID" value="NZ_JAAZVV010000076.1"/>
</dbReference>
<organism evidence="1 2">
    <name type="scientific">Flexistipes sinusarabici</name>
    <dbReference type="NCBI Taxonomy" id="2352"/>
    <lineage>
        <taxon>Bacteria</taxon>
        <taxon>Pseudomonadati</taxon>
        <taxon>Deferribacterota</taxon>
        <taxon>Deferribacteres</taxon>
        <taxon>Deferribacterales</taxon>
        <taxon>Flexistipitaceae</taxon>
        <taxon>Flexistipes</taxon>
    </lineage>
</organism>
<name>A0A3D5QAC8_FLESI</name>
<dbReference type="EMBL" id="DPPF01000077">
    <property type="protein sequence ID" value="HCW92787.1"/>
    <property type="molecule type" value="Genomic_DNA"/>
</dbReference>
<gene>
    <name evidence="1" type="ORF">DHM44_03805</name>
</gene>
<evidence type="ECO:0000313" key="2">
    <source>
        <dbReference type="Proteomes" id="UP000262325"/>
    </source>
</evidence>
<comment type="caution">
    <text evidence="1">The sequence shown here is derived from an EMBL/GenBank/DDBJ whole genome shotgun (WGS) entry which is preliminary data.</text>
</comment>
<reference evidence="1 2" key="1">
    <citation type="journal article" date="2018" name="Nat. Biotechnol.">
        <title>A standardized bacterial taxonomy based on genome phylogeny substantially revises the tree of life.</title>
        <authorList>
            <person name="Parks D.H."/>
            <person name="Chuvochina M."/>
            <person name="Waite D.W."/>
            <person name="Rinke C."/>
            <person name="Skarshewski A."/>
            <person name="Chaumeil P.A."/>
            <person name="Hugenholtz P."/>
        </authorList>
    </citation>
    <scope>NUCLEOTIDE SEQUENCE [LARGE SCALE GENOMIC DNA]</scope>
    <source>
        <strain evidence="1">UBA8672</strain>
    </source>
</reference>
<proteinExistence type="predicted"/>
<dbReference type="AlphaFoldDB" id="A0A3D5QAC8"/>
<accession>A0A3D5QAC8</accession>
<evidence type="ECO:0000313" key="1">
    <source>
        <dbReference type="EMBL" id="HCW92787.1"/>
    </source>
</evidence>
<dbReference type="Proteomes" id="UP000262325">
    <property type="component" value="Unassembled WGS sequence"/>
</dbReference>
<protein>
    <submittedName>
        <fullName evidence="1">Uncharacterized protein</fullName>
    </submittedName>
</protein>